<dbReference type="RefSeq" id="WP_007545536.1">
    <property type="nucleotide sequence ID" value="NZ_JAARPY010000002.1"/>
</dbReference>
<dbReference type="Pfam" id="PF01943">
    <property type="entry name" value="Polysacc_synt"/>
    <property type="match status" value="1"/>
</dbReference>
<feature type="transmembrane region" description="Helical" evidence="6">
    <location>
        <begin position="113"/>
        <end position="134"/>
    </location>
</feature>
<evidence type="ECO:0000256" key="3">
    <source>
        <dbReference type="ARBA" id="ARBA00022692"/>
    </source>
</evidence>
<feature type="transmembrane region" description="Helical" evidence="6">
    <location>
        <begin position="40"/>
        <end position="60"/>
    </location>
</feature>
<protein>
    <submittedName>
        <fullName evidence="7">Oligosaccharide flippase family protein</fullName>
    </submittedName>
</protein>
<feature type="transmembrane region" description="Helical" evidence="6">
    <location>
        <begin position="327"/>
        <end position="349"/>
    </location>
</feature>
<evidence type="ECO:0000256" key="1">
    <source>
        <dbReference type="ARBA" id="ARBA00004651"/>
    </source>
</evidence>
<comment type="caution">
    <text evidence="7">The sequence shown here is derived from an EMBL/GenBank/DDBJ whole genome shotgun (WGS) entry which is preliminary data.</text>
</comment>
<feature type="transmembrane region" description="Helical" evidence="6">
    <location>
        <begin position="384"/>
        <end position="402"/>
    </location>
</feature>
<evidence type="ECO:0000313" key="8">
    <source>
        <dbReference type="Proteomes" id="UP000571128"/>
    </source>
</evidence>
<evidence type="ECO:0000256" key="6">
    <source>
        <dbReference type="SAM" id="Phobius"/>
    </source>
</evidence>
<dbReference type="EMBL" id="JAARPY010000002">
    <property type="protein sequence ID" value="MBC1397638.1"/>
    <property type="molecule type" value="Genomic_DNA"/>
</dbReference>
<reference evidence="7 8" key="1">
    <citation type="submission" date="2020-03" db="EMBL/GenBank/DDBJ databases">
        <title>Soil Listeria distribution.</title>
        <authorList>
            <person name="Liao J."/>
            <person name="Wiedmann M."/>
        </authorList>
    </citation>
    <scope>NUCLEOTIDE SEQUENCE [LARGE SCALE GENOMIC DNA]</scope>
    <source>
        <strain evidence="7 8">FSL L7-1645</strain>
    </source>
</reference>
<dbReference type="AlphaFoldDB" id="A0A841YBP7"/>
<feature type="transmembrane region" description="Helical" evidence="6">
    <location>
        <begin position="356"/>
        <end position="378"/>
    </location>
</feature>
<dbReference type="PANTHER" id="PTHR30250">
    <property type="entry name" value="PST FAMILY PREDICTED COLANIC ACID TRANSPORTER"/>
    <property type="match status" value="1"/>
</dbReference>
<feature type="transmembrane region" description="Helical" evidence="6">
    <location>
        <begin position="81"/>
        <end position="107"/>
    </location>
</feature>
<organism evidence="7 8">
    <name type="scientific">Listeria fleischmannii</name>
    <dbReference type="NCBI Taxonomy" id="1069827"/>
    <lineage>
        <taxon>Bacteria</taxon>
        <taxon>Bacillati</taxon>
        <taxon>Bacillota</taxon>
        <taxon>Bacilli</taxon>
        <taxon>Bacillales</taxon>
        <taxon>Listeriaceae</taxon>
        <taxon>Listeria</taxon>
    </lineage>
</organism>
<feature type="transmembrane region" description="Helical" evidence="6">
    <location>
        <begin position="294"/>
        <end position="315"/>
    </location>
</feature>
<accession>A0A841YBP7</accession>
<sequence>MKNYYVKKLFHFSIGPVAGAIISFITIPMTTYFVSPDEYGKANMFLLVQTLLTAYLYFGFDQAYTREYHENEDKKNLIQNAMFVPLLIASLLTVICVIFHSEIAFLIFYDRTVYLPIIILCISMFTLVFERFFLLSIRMEENAKRYSLLTFLIKVLVLLVTLLLIFAGIRDFKVIIYGSLIGQILGDIIIISCCLRFLNIKGFNIDKNLIRKLFIFGLPIFIAFSIEAVFNASDRIILNTFANYKELGIYVAALKIASLLKILQSAFTTFWIPTAYRWHKEKQNAIYFQRVSDLVTIIFSCVFLTILLGKNLLLYVFPESYKATLDIFPFLCFIPILYTISETTTLGIVFSRKTYLNIFVSISAVIVNTCLSILLVPIWGAKGAAISMGISYFIYYIIRTLLSRRHWRGVSISRQLVAIGIIFAASMLNTFSDIDAWAINGIALISIILLYAKTLKIFIFKKKVKRYDLY</sequence>
<gene>
    <name evidence="7" type="ORF">HB844_02020</name>
</gene>
<feature type="transmembrane region" description="Helical" evidence="6">
    <location>
        <begin position="12"/>
        <end position="34"/>
    </location>
</feature>
<feature type="transmembrane region" description="Helical" evidence="6">
    <location>
        <begin position="250"/>
        <end position="273"/>
    </location>
</feature>
<feature type="transmembrane region" description="Helical" evidence="6">
    <location>
        <begin position="146"/>
        <end position="169"/>
    </location>
</feature>
<feature type="transmembrane region" description="Helical" evidence="6">
    <location>
        <begin position="437"/>
        <end position="459"/>
    </location>
</feature>
<feature type="transmembrane region" description="Helical" evidence="6">
    <location>
        <begin position="210"/>
        <end position="230"/>
    </location>
</feature>
<proteinExistence type="predicted"/>
<evidence type="ECO:0000256" key="5">
    <source>
        <dbReference type="ARBA" id="ARBA00023136"/>
    </source>
</evidence>
<feature type="transmembrane region" description="Helical" evidence="6">
    <location>
        <begin position="414"/>
        <end position="431"/>
    </location>
</feature>
<keyword evidence="4 6" id="KW-1133">Transmembrane helix</keyword>
<dbReference type="GO" id="GO:0005886">
    <property type="term" value="C:plasma membrane"/>
    <property type="evidence" value="ECO:0007669"/>
    <property type="project" value="UniProtKB-SubCell"/>
</dbReference>
<dbReference type="Proteomes" id="UP000571128">
    <property type="component" value="Unassembled WGS sequence"/>
</dbReference>
<name>A0A841YBP7_9LIST</name>
<comment type="subcellular location">
    <subcellularLocation>
        <location evidence="1">Cell membrane</location>
        <topology evidence="1">Multi-pass membrane protein</topology>
    </subcellularLocation>
</comment>
<keyword evidence="2" id="KW-1003">Cell membrane</keyword>
<dbReference type="InterPro" id="IPR002797">
    <property type="entry name" value="Polysacc_synth"/>
</dbReference>
<evidence type="ECO:0000256" key="2">
    <source>
        <dbReference type="ARBA" id="ARBA00022475"/>
    </source>
</evidence>
<dbReference type="InterPro" id="IPR050833">
    <property type="entry name" value="Poly_Biosynth_Transport"/>
</dbReference>
<evidence type="ECO:0000313" key="7">
    <source>
        <dbReference type="EMBL" id="MBC1397638.1"/>
    </source>
</evidence>
<keyword evidence="5 6" id="KW-0472">Membrane</keyword>
<evidence type="ECO:0000256" key="4">
    <source>
        <dbReference type="ARBA" id="ARBA00022989"/>
    </source>
</evidence>
<feature type="transmembrane region" description="Helical" evidence="6">
    <location>
        <begin position="175"/>
        <end position="198"/>
    </location>
</feature>
<dbReference type="PANTHER" id="PTHR30250:SF11">
    <property type="entry name" value="O-ANTIGEN TRANSPORTER-RELATED"/>
    <property type="match status" value="1"/>
</dbReference>
<keyword evidence="3 6" id="KW-0812">Transmembrane</keyword>